<dbReference type="EMBL" id="JAEPRD010000029">
    <property type="protein sequence ID" value="KAG2206690.1"/>
    <property type="molecule type" value="Genomic_DNA"/>
</dbReference>
<dbReference type="Gene3D" id="2.60.40.640">
    <property type="match status" value="2"/>
</dbReference>
<evidence type="ECO:0000313" key="3">
    <source>
        <dbReference type="Proteomes" id="UP000603453"/>
    </source>
</evidence>
<sequence length="450" mass="50321">LLFGPRKDVVDPSAIATLSIELLPEFGWSIGKDNQRAFGPGTIFQGFVVVKCHEFSEKASCLHLVFQGVEVMLTFDSGPGIIRSSSNELFRSRIYLWKPTATLNSLKPAKTYKFKFTVQMPLVQFPPSMNHEYYRCTYSLIARLDVPSDYCYEPVIAISHIKYIPLTETKLLKAPIFLSDLKKKKKASSLTTLTASVILHSVEYVSGSTIQATVSLKGHLNAAQSSNDVSIVMTLYQVSKFNADTEPILVNSVATQTHVIRNLSDYSSNGEKKYKLTVPIDETLPPSFKYGMVMCLSYKLKIKVFIQKSQPADKLNTTTLSTEIGKYSADNSSSNSNKKRTNLKKYLELLRSTVIAEFETPIVVATLDRGIRAGDELNDYSKYKTDKNCMPRPRFVKSEEYQDALPIYDDIRLPSYSKDARQLGDCSSIAHPTLSTPKSKSLIIYTQGAV</sequence>
<evidence type="ECO:0000259" key="1">
    <source>
        <dbReference type="Pfam" id="PF02752"/>
    </source>
</evidence>
<dbReference type="InterPro" id="IPR011022">
    <property type="entry name" value="Arrestin_C-like"/>
</dbReference>
<dbReference type="InterPro" id="IPR014752">
    <property type="entry name" value="Arrestin-like_C"/>
</dbReference>
<name>A0A8H7V4B9_9FUNG</name>
<comment type="caution">
    <text evidence="2">The sequence shown here is derived from an EMBL/GenBank/DDBJ whole genome shotgun (WGS) entry which is preliminary data.</text>
</comment>
<dbReference type="GO" id="GO:0030674">
    <property type="term" value="F:protein-macromolecule adaptor activity"/>
    <property type="evidence" value="ECO:0007669"/>
    <property type="project" value="TreeGrafter"/>
</dbReference>
<evidence type="ECO:0000313" key="2">
    <source>
        <dbReference type="EMBL" id="KAG2206690.1"/>
    </source>
</evidence>
<dbReference type="PANTHER" id="PTHR11188">
    <property type="entry name" value="ARRESTIN DOMAIN CONTAINING PROTEIN"/>
    <property type="match status" value="1"/>
</dbReference>
<reference evidence="2" key="1">
    <citation type="submission" date="2020-12" db="EMBL/GenBank/DDBJ databases">
        <title>Metabolic potential, ecology and presence of endohyphal bacteria is reflected in genomic diversity of Mucoromycotina.</title>
        <authorList>
            <person name="Muszewska A."/>
            <person name="Okrasinska A."/>
            <person name="Steczkiewicz K."/>
            <person name="Drgas O."/>
            <person name="Orlowska M."/>
            <person name="Perlinska-Lenart U."/>
            <person name="Aleksandrzak-Piekarczyk T."/>
            <person name="Szatraj K."/>
            <person name="Zielenkiewicz U."/>
            <person name="Pilsyk S."/>
            <person name="Malc E."/>
            <person name="Mieczkowski P."/>
            <person name="Kruszewska J.S."/>
            <person name="Biernat P."/>
            <person name="Pawlowska J."/>
        </authorList>
    </citation>
    <scope>NUCLEOTIDE SEQUENCE</scope>
    <source>
        <strain evidence="2">WA0000017839</strain>
    </source>
</reference>
<dbReference type="Pfam" id="PF02752">
    <property type="entry name" value="Arrestin_C"/>
    <property type="match status" value="1"/>
</dbReference>
<proteinExistence type="predicted"/>
<protein>
    <recommendedName>
        <fullName evidence="1">Arrestin C-terminal-like domain-containing protein</fullName>
    </recommendedName>
</protein>
<dbReference type="PANTHER" id="PTHR11188:SF161">
    <property type="entry name" value="PH-RESPONSE REGULATOR PROTEIN PALF_RIM8"/>
    <property type="match status" value="1"/>
</dbReference>
<feature type="domain" description="Arrestin C-terminal-like" evidence="1">
    <location>
        <begin position="193"/>
        <end position="307"/>
    </location>
</feature>
<feature type="non-terminal residue" evidence="2">
    <location>
        <position position="1"/>
    </location>
</feature>
<dbReference type="GO" id="GO:0070086">
    <property type="term" value="P:ubiquitin-dependent endocytosis"/>
    <property type="evidence" value="ECO:0007669"/>
    <property type="project" value="TreeGrafter"/>
</dbReference>
<keyword evidence="3" id="KW-1185">Reference proteome</keyword>
<dbReference type="Proteomes" id="UP000603453">
    <property type="component" value="Unassembled WGS sequence"/>
</dbReference>
<gene>
    <name evidence="2" type="ORF">INT47_003632</name>
</gene>
<dbReference type="GO" id="GO:0005829">
    <property type="term" value="C:cytosol"/>
    <property type="evidence" value="ECO:0007669"/>
    <property type="project" value="TreeGrafter"/>
</dbReference>
<dbReference type="GO" id="GO:0005886">
    <property type="term" value="C:plasma membrane"/>
    <property type="evidence" value="ECO:0007669"/>
    <property type="project" value="TreeGrafter"/>
</dbReference>
<accession>A0A8H7V4B9</accession>
<dbReference type="GO" id="GO:0031625">
    <property type="term" value="F:ubiquitin protein ligase binding"/>
    <property type="evidence" value="ECO:0007669"/>
    <property type="project" value="TreeGrafter"/>
</dbReference>
<dbReference type="AlphaFoldDB" id="A0A8H7V4B9"/>
<dbReference type="InterPro" id="IPR050357">
    <property type="entry name" value="Arrestin_domain-protein"/>
</dbReference>
<dbReference type="OrthoDB" id="2225514at2759"/>
<organism evidence="2 3">
    <name type="scientific">Mucor saturninus</name>
    <dbReference type="NCBI Taxonomy" id="64648"/>
    <lineage>
        <taxon>Eukaryota</taxon>
        <taxon>Fungi</taxon>
        <taxon>Fungi incertae sedis</taxon>
        <taxon>Mucoromycota</taxon>
        <taxon>Mucoromycotina</taxon>
        <taxon>Mucoromycetes</taxon>
        <taxon>Mucorales</taxon>
        <taxon>Mucorineae</taxon>
        <taxon>Mucoraceae</taxon>
        <taxon>Mucor</taxon>
    </lineage>
</organism>